<dbReference type="InterPro" id="IPR001466">
    <property type="entry name" value="Beta-lactam-related"/>
</dbReference>
<gene>
    <name evidence="2" type="ORF">FH969_11345</name>
</gene>
<dbReference type="PANTHER" id="PTHR46825">
    <property type="entry name" value="D-ALANYL-D-ALANINE-CARBOXYPEPTIDASE/ENDOPEPTIDASE AMPH"/>
    <property type="match status" value="1"/>
</dbReference>
<dbReference type="AlphaFoldDB" id="A0A5C5BBV9"/>
<reference evidence="2 3" key="1">
    <citation type="submission" date="2019-06" db="EMBL/GenBank/DDBJ databases">
        <title>Draft genome sequence of Miniimonas arenae KCTC 19750T isolated from sea sand.</title>
        <authorList>
            <person name="Park S.-J."/>
        </authorList>
    </citation>
    <scope>NUCLEOTIDE SEQUENCE [LARGE SCALE GENOMIC DNA]</scope>
    <source>
        <strain evidence="2 3">KCTC 19750</strain>
    </source>
</reference>
<proteinExistence type="predicted"/>
<dbReference type="RefSeq" id="WP_139987312.1">
    <property type="nucleotide sequence ID" value="NZ_VENP01000045.1"/>
</dbReference>
<dbReference type="SUPFAM" id="SSF56601">
    <property type="entry name" value="beta-lactamase/transpeptidase-like"/>
    <property type="match status" value="1"/>
</dbReference>
<dbReference type="OrthoDB" id="3171327at2"/>
<evidence type="ECO:0000313" key="2">
    <source>
        <dbReference type="EMBL" id="TNU73465.1"/>
    </source>
</evidence>
<protein>
    <submittedName>
        <fullName evidence="2">Beta-lactamase family protein</fullName>
    </submittedName>
</protein>
<dbReference type="Gene3D" id="3.40.710.10">
    <property type="entry name" value="DD-peptidase/beta-lactamase superfamily"/>
    <property type="match status" value="1"/>
</dbReference>
<feature type="domain" description="Beta-lactamase-related" evidence="1">
    <location>
        <begin position="50"/>
        <end position="316"/>
    </location>
</feature>
<dbReference type="Pfam" id="PF00144">
    <property type="entry name" value="Beta-lactamase"/>
    <property type="match status" value="1"/>
</dbReference>
<accession>A0A5C5BBV9</accession>
<dbReference type="EMBL" id="VENP01000045">
    <property type="protein sequence ID" value="TNU73465.1"/>
    <property type="molecule type" value="Genomic_DNA"/>
</dbReference>
<dbReference type="InterPro" id="IPR012338">
    <property type="entry name" value="Beta-lactam/transpept-like"/>
</dbReference>
<sequence length="328" mass="34546">MTEHDGAAHLERVVRGWGVGPVVVATVAPAAGDPRTLVVGVDADPALDVELGSVSKALTGLLFEDAIERGEVARTTTLADALPVLGDAPCAAVTLEALATHRSGLPRLPRGSATLRRQWDLVAHGRNPYGESVAEVLAQAARTRLTRKVNALYSNLGYELLGHAVAARAGLPYAELMRTRLAEPLGLASVYVPASSADLRPTAMPGFSPRGRPREAWVGEGLGPAGGVRASVPDVARLAVKLLDQAAPGMAALDPRVRFAGPLRVGSAWMTVPVRHEGQERRITWHNGGTGGFRSFLGLDRERGTAVVAVSPRARALDRPARELLLAL</sequence>
<evidence type="ECO:0000259" key="1">
    <source>
        <dbReference type="Pfam" id="PF00144"/>
    </source>
</evidence>
<dbReference type="Proteomes" id="UP000313849">
    <property type="component" value="Unassembled WGS sequence"/>
</dbReference>
<keyword evidence="3" id="KW-1185">Reference proteome</keyword>
<dbReference type="InterPro" id="IPR050491">
    <property type="entry name" value="AmpC-like"/>
</dbReference>
<dbReference type="PANTHER" id="PTHR46825:SF9">
    <property type="entry name" value="BETA-LACTAMASE-RELATED DOMAIN-CONTAINING PROTEIN"/>
    <property type="match status" value="1"/>
</dbReference>
<name>A0A5C5BBV9_9MICO</name>
<organism evidence="2 3">
    <name type="scientific">Miniimonas arenae</name>
    <dbReference type="NCBI Taxonomy" id="676201"/>
    <lineage>
        <taxon>Bacteria</taxon>
        <taxon>Bacillati</taxon>
        <taxon>Actinomycetota</taxon>
        <taxon>Actinomycetes</taxon>
        <taxon>Micrococcales</taxon>
        <taxon>Beutenbergiaceae</taxon>
        <taxon>Miniimonas</taxon>
    </lineage>
</organism>
<comment type="caution">
    <text evidence="2">The sequence shown here is derived from an EMBL/GenBank/DDBJ whole genome shotgun (WGS) entry which is preliminary data.</text>
</comment>
<evidence type="ECO:0000313" key="3">
    <source>
        <dbReference type="Proteomes" id="UP000313849"/>
    </source>
</evidence>